<name>A0AAN1XXH7_UNVUL</name>
<evidence type="ECO:0000313" key="3">
    <source>
        <dbReference type="EMBL" id="BDE06173.1"/>
    </source>
</evidence>
<dbReference type="InterPro" id="IPR016568">
    <property type="entry name" value="Sulphur_oxidation_SoxY"/>
</dbReference>
<dbReference type="InterPro" id="IPR032711">
    <property type="entry name" value="SoxY"/>
</dbReference>
<accession>A0AAN1XXH7</accession>
<gene>
    <name evidence="3" type="primary">soxY</name>
    <name evidence="3" type="ORF">WPS_14490</name>
</gene>
<feature type="domain" description="Ig-like SoxY" evidence="2">
    <location>
        <begin position="53"/>
        <end position="152"/>
    </location>
</feature>
<reference evidence="3 4" key="1">
    <citation type="journal article" date="2022" name="ISME Commun">
        <title>Vulcanimicrobium alpinus gen. nov. sp. nov., the first cultivated representative of the candidate phylum 'Eremiobacterota', is a metabolically versatile aerobic anoxygenic phototroph.</title>
        <authorList>
            <person name="Yabe S."/>
            <person name="Muto K."/>
            <person name="Abe K."/>
            <person name="Yokota A."/>
            <person name="Staudigel H."/>
            <person name="Tebo B.M."/>
        </authorList>
    </citation>
    <scope>NUCLEOTIDE SEQUENCE [LARGE SCALE GENOMIC DNA]</scope>
    <source>
        <strain evidence="3 4">WC8-2</strain>
    </source>
</reference>
<keyword evidence="4" id="KW-1185">Reference proteome</keyword>
<feature type="chain" id="PRO_5042964367" evidence="1">
    <location>
        <begin position="35"/>
        <end position="154"/>
    </location>
</feature>
<evidence type="ECO:0000313" key="4">
    <source>
        <dbReference type="Proteomes" id="UP001317532"/>
    </source>
</evidence>
<dbReference type="EMBL" id="AP025523">
    <property type="protein sequence ID" value="BDE06173.1"/>
    <property type="molecule type" value="Genomic_DNA"/>
</dbReference>
<dbReference type="NCBIfam" id="TIGR04488">
    <property type="entry name" value="SoxY_true_GGCGG"/>
    <property type="match status" value="1"/>
</dbReference>
<keyword evidence="1" id="KW-0732">Signal</keyword>
<dbReference type="RefSeq" id="WP_317997153.1">
    <property type="nucleotide sequence ID" value="NZ_AP025523.1"/>
</dbReference>
<evidence type="ECO:0000259" key="2">
    <source>
        <dbReference type="Pfam" id="PF13501"/>
    </source>
</evidence>
<dbReference type="Proteomes" id="UP001317532">
    <property type="component" value="Chromosome"/>
</dbReference>
<dbReference type="InterPro" id="IPR006311">
    <property type="entry name" value="TAT_signal"/>
</dbReference>
<dbReference type="AlphaFoldDB" id="A0AAN1XXH7"/>
<dbReference type="PROSITE" id="PS51318">
    <property type="entry name" value="TAT"/>
    <property type="match status" value="1"/>
</dbReference>
<protein>
    <submittedName>
        <fullName evidence="3">Thiosulfate oxidation carrier protein SoxY</fullName>
    </submittedName>
</protein>
<sequence length="154" mass="15865">MTDPSLSRRGAIALASRGCVIALAACLFPTEAWASPSEAKALLATLGPGALQPGKVTIGAPEIAENGNTVPIMIDVDSPMTDASYVKTIMMVADGNPLPGVARFELSPANGRAHVEFRIRLAQTQNITAVALMSDGTMWTATKNVKVTIGGCGG</sequence>
<dbReference type="InterPro" id="IPR038162">
    <property type="entry name" value="SoxY_sf"/>
</dbReference>
<evidence type="ECO:0000256" key="1">
    <source>
        <dbReference type="SAM" id="SignalP"/>
    </source>
</evidence>
<organism evidence="3 4">
    <name type="scientific">Vulcanimicrobium alpinum</name>
    <dbReference type="NCBI Taxonomy" id="3016050"/>
    <lineage>
        <taxon>Bacteria</taxon>
        <taxon>Bacillati</taxon>
        <taxon>Vulcanimicrobiota</taxon>
        <taxon>Vulcanimicrobiia</taxon>
        <taxon>Vulcanimicrobiales</taxon>
        <taxon>Vulcanimicrobiaceae</taxon>
        <taxon>Vulcanimicrobium</taxon>
    </lineage>
</organism>
<proteinExistence type="predicted"/>
<dbReference type="Gene3D" id="2.60.40.2470">
    <property type="entry name" value="SoxY domain"/>
    <property type="match status" value="1"/>
</dbReference>
<dbReference type="Pfam" id="PF13501">
    <property type="entry name" value="SoxY"/>
    <property type="match status" value="1"/>
</dbReference>
<dbReference type="KEGG" id="vab:WPS_14490"/>
<feature type="signal peptide" evidence="1">
    <location>
        <begin position="1"/>
        <end position="34"/>
    </location>
</feature>
<dbReference type="PIRSF" id="PIRSF010312">
    <property type="entry name" value="Sulphur_oxidation_SoxY"/>
    <property type="match status" value="1"/>
</dbReference>